<dbReference type="OrthoDB" id="5570013at2759"/>
<dbReference type="EMBL" id="JACAZH010000014">
    <property type="protein sequence ID" value="KAF7350924.1"/>
    <property type="molecule type" value="Genomic_DNA"/>
</dbReference>
<evidence type="ECO:0000259" key="3">
    <source>
        <dbReference type="Pfam" id="PF13349"/>
    </source>
</evidence>
<keyword evidence="5" id="KW-1185">Reference proteome</keyword>
<proteinExistence type="predicted"/>
<organism evidence="4 5">
    <name type="scientific">Mycena sanguinolenta</name>
    <dbReference type="NCBI Taxonomy" id="230812"/>
    <lineage>
        <taxon>Eukaryota</taxon>
        <taxon>Fungi</taxon>
        <taxon>Dikarya</taxon>
        <taxon>Basidiomycota</taxon>
        <taxon>Agaricomycotina</taxon>
        <taxon>Agaricomycetes</taxon>
        <taxon>Agaricomycetidae</taxon>
        <taxon>Agaricales</taxon>
        <taxon>Marasmiineae</taxon>
        <taxon>Mycenaceae</taxon>
        <taxon>Mycena</taxon>
    </lineage>
</organism>
<reference evidence="4" key="1">
    <citation type="submission" date="2020-05" db="EMBL/GenBank/DDBJ databases">
        <title>Mycena genomes resolve the evolution of fungal bioluminescence.</title>
        <authorList>
            <person name="Tsai I.J."/>
        </authorList>
    </citation>
    <scope>NUCLEOTIDE SEQUENCE</scope>
    <source>
        <strain evidence="4">160909Yilan</strain>
    </source>
</reference>
<accession>A0A8H6Y1Y3</accession>
<feature type="region of interest" description="Disordered" evidence="1">
    <location>
        <begin position="1"/>
        <end position="42"/>
    </location>
</feature>
<gene>
    <name evidence="4" type="ORF">MSAN_01654500</name>
</gene>
<comment type="caution">
    <text evidence="4">The sequence shown here is derived from an EMBL/GenBank/DDBJ whole genome shotgun (WGS) entry which is preliminary data.</text>
</comment>
<evidence type="ECO:0000313" key="5">
    <source>
        <dbReference type="Proteomes" id="UP000623467"/>
    </source>
</evidence>
<name>A0A8H6Y1Y3_9AGAR</name>
<dbReference type="Pfam" id="PF13349">
    <property type="entry name" value="DUF4097"/>
    <property type="match status" value="1"/>
</dbReference>
<keyword evidence="2" id="KW-0812">Transmembrane</keyword>
<dbReference type="Proteomes" id="UP000623467">
    <property type="component" value="Unassembled WGS sequence"/>
</dbReference>
<evidence type="ECO:0000256" key="2">
    <source>
        <dbReference type="SAM" id="Phobius"/>
    </source>
</evidence>
<keyword evidence="2" id="KW-0472">Membrane</keyword>
<dbReference type="AlphaFoldDB" id="A0A8H6Y1Y3"/>
<evidence type="ECO:0000256" key="1">
    <source>
        <dbReference type="SAM" id="MobiDB-lite"/>
    </source>
</evidence>
<dbReference type="InterPro" id="IPR025164">
    <property type="entry name" value="Toastrack_DUF4097"/>
</dbReference>
<feature type="domain" description="DUF4097" evidence="3">
    <location>
        <begin position="239"/>
        <end position="380"/>
    </location>
</feature>
<protein>
    <recommendedName>
        <fullName evidence="3">DUF4097 domain-containing protein</fullName>
    </recommendedName>
</protein>
<evidence type="ECO:0000313" key="4">
    <source>
        <dbReference type="EMBL" id="KAF7350924.1"/>
    </source>
</evidence>
<feature type="transmembrane region" description="Helical" evidence="2">
    <location>
        <begin position="72"/>
        <end position="94"/>
    </location>
</feature>
<keyword evidence="2" id="KW-1133">Transmembrane helix</keyword>
<sequence length="487" mass="52099">MIINNGPKSPVGDSTPLLGDASATNSPPAYTPQPRADPTPIGDTQIPYAVYQPVHTQQGRQRRTGESAGRRFCEAFLVAFGIWVSFAFFVKLAVQSADYPIPSGVKLIVCATTWHEKSNPDPDLTVFPYSATTSFDFDLPSTTLLLLSKGGLSNGHLKITSSPEVRTVRVNATVNYWLPAVRDAVKVCLIERSEGESGVGIFTPQRWPGRTYADRLFFDVELILPSSDSILHVNGLSTDVNNFSHDLDTLDVYFNDLSLTASNGKIQAKSLTAAQVSLTTSDAAIAVDSLVALKASVKLSNGPITGNYAVVDSLILKTSNGAIDVAASIAGNSSLEKIQDITMQTSNGPLDYVVDLGPTMGEADSFRVRADTSNGRIIGKIISAPLNSILDTHARTSNHPVSLAIPPTYEGSFTISSNSAASVARTNPREKDPTCGSDANCDGRKRIFYLTRVTKSIYEGVIGWDSQNVDRGSIFLGSSNGVAVLYI</sequence>